<organism evidence="1 2">
    <name type="scientific">Aerophobetes bacterium</name>
    <dbReference type="NCBI Taxonomy" id="2030807"/>
    <lineage>
        <taxon>Bacteria</taxon>
        <taxon>Candidatus Aerophobota</taxon>
    </lineage>
</organism>
<accession>A0A497E1U5</accession>
<protein>
    <submittedName>
        <fullName evidence="1">DUF2442 domain-containing protein</fullName>
    </submittedName>
</protein>
<dbReference type="Pfam" id="PF10387">
    <property type="entry name" value="DUF2442"/>
    <property type="match status" value="1"/>
</dbReference>
<dbReference type="Gene3D" id="3.30.2020.40">
    <property type="entry name" value="Uncharacterised protein PF10387, DUF2442"/>
    <property type="match status" value="1"/>
</dbReference>
<dbReference type="Proteomes" id="UP000279422">
    <property type="component" value="Unassembled WGS sequence"/>
</dbReference>
<reference evidence="1 2" key="1">
    <citation type="submission" date="2018-06" db="EMBL/GenBank/DDBJ databases">
        <title>Extensive metabolic versatility and redundancy in microbially diverse, dynamic hydrothermal sediments.</title>
        <authorList>
            <person name="Dombrowski N."/>
            <person name="Teske A."/>
            <person name="Baker B.J."/>
        </authorList>
    </citation>
    <scope>NUCLEOTIDE SEQUENCE [LARGE SCALE GENOMIC DNA]</scope>
    <source>
        <strain evidence="1">B47_G16</strain>
    </source>
</reference>
<dbReference type="InterPro" id="IPR018841">
    <property type="entry name" value="DUF2442"/>
</dbReference>
<evidence type="ECO:0000313" key="1">
    <source>
        <dbReference type="EMBL" id="RLE06811.1"/>
    </source>
</evidence>
<name>A0A497E1U5_UNCAE</name>
<dbReference type="AlphaFoldDB" id="A0A497E1U5"/>
<gene>
    <name evidence="1" type="ORF">DRJ00_09150</name>
</gene>
<comment type="caution">
    <text evidence="1">The sequence shown here is derived from an EMBL/GenBank/DDBJ whole genome shotgun (WGS) entry which is preliminary data.</text>
</comment>
<sequence length="80" mass="9041">MNTSPVKQFTAIATDVRVDSEMLQVYLSDGRIVSVPIEWFPKLRDASEKERNNWRLIGGGIGIHWEDIDEDLSVAGLLQL</sequence>
<evidence type="ECO:0000313" key="2">
    <source>
        <dbReference type="Proteomes" id="UP000279422"/>
    </source>
</evidence>
<proteinExistence type="predicted"/>
<dbReference type="EMBL" id="QMPZ01000223">
    <property type="protein sequence ID" value="RLE06811.1"/>
    <property type="molecule type" value="Genomic_DNA"/>
</dbReference>